<evidence type="ECO:0000313" key="5">
    <source>
        <dbReference type="EMBL" id="CAB4149492.1"/>
    </source>
</evidence>
<protein>
    <submittedName>
        <fullName evidence="5">LysM domain</fullName>
    </submittedName>
</protein>
<dbReference type="InterPro" id="IPR050570">
    <property type="entry name" value="Cell_wall_metabolism_enzyme"/>
</dbReference>
<dbReference type="Pfam" id="PF01476">
    <property type="entry name" value="LysM"/>
    <property type="match status" value="1"/>
</dbReference>
<dbReference type="GO" id="GO:0042742">
    <property type="term" value="P:defense response to bacterium"/>
    <property type="evidence" value="ECO:0007669"/>
    <property type="project" value="UniProtKB-KW"/>
</dbReference>
<dbReference type="SUPFAM" id="SSF54106">
    <property type="entry name" value="LysM domain"/>
    <property type="match status" value="1"/>
</dbReference>
<dbReference type="EMBL" id="LR796528">
    <property type="protein sequence ID" value="CAB4149492.1"/>
    <property type="molecule type" value="Genomic_DNA"/>
</dbReference>
<dbReference type="InterPro" id="IPR016047">
    <property type="entry name" value="M23ase_b-sheet_dom"/>
</dbReference>
<evidence type="ECO:0000259" key="4">
    <source>
        <dbReference type="PROSITE" id="PS51782"/>
    </source>
</evidence>
<reference evidence="5" key="1">
    <citation type="submission" date="2020-04" db="EMBL/GenBank/DDBJ databases">
        <authorList>
            <person name="Chiriac C."/>
            <person name="Salcher M."/>
            <person name="Ghai R."/>
            <person name="Kavagutti S V."/>
        </authorList>
    </citation>
    <scope>NUCLEOTIDE SEQUENCE</scope>
</reference>
<keyword evidence="2" id="KW-0081">Bacteriolytic enzyme</keyword>
<dbReference type="SUPFAM" id="SSF51261">
    <property type="entry name" value="Duplicated hybrid motif"/>
    <property type="match status" value="1"/>
</dbReference>
<dbReference type="SMART" id="SM00257">
    <property type="entry name" value="LysM"/>
    <property type="match status" value="1"/>
</dbReference>
<dbReference type="Gene3D" id="2.70.70.10">
    <property type="entry name" value="Glucose Permease (Domain IIA)"/>
    <property type="match status" value="1"/>
</dbReference>
<dbReference type="CDD" id="cd12797">
    <property type="entry name" value="M23_peptidase"/>
    <property type="match status" value="1"/>
</dbReference>
<gene>
    <name evidence="5" type="ORF">UFOVP546_3</name>
</gene>
<feature type="domain" description="LysM" evidence="4">
    <location>
        <begin position="169"/>
        <end position="213"/>
    </location>
</feature>
<feature type="region of interest" description="Disordered" evidence="3">
    <location>
        <begin position="9"/>
        <end position="35"/>
    </location>
</feature>
<dbReference type="InterPro" id="IPR018392">
    <property type="entry name" value="LysM"/>
</dbReference>
<evidence type="ECO:0000256" key="1">
    <source>
        <dbReference type="ARBA" id="ARBA00022529"/>
    </source>
</evidence>
<dbReference type="PROSITE" id="PS51782">
    <property type="entry name" value="LYSM"/>
    <property type="match status" value="1"/>
</dbReference>
<evidence type="ECO:0000256" key="3">
    <source>
        <dbReference type="SAM" id="MobiDB-lite"/>
    </source>
</evidence>
<dbReference type="PANTHER" id="PTHR21666:SF270">
    <property type="entry name" value="MUREIN HYDROLASE ACTIVATOR ENVC"/>
    <property type="match status" value="1"/>
</dbReference>
<keyword evidence="1" id="KW-0929">Antimicrobial</keyword>
<organism evidence="5">
    <name type="scientific">uncultured Caudovirales phage</name>
    <dbReference type="NCBI Taxonomy" id="2100421"/>
    <lineage>
        <taxon>Viruses</taxon>
        <taxon>Duplodnaviria</taxon>
        <taxon>Heunggongvirae</taxon>
        <taxon>Uroviricota</taxon>
        <taxon>Caudoviricetes</taxon>
        <taxon>Peduoviridae</taxon>
        <taxon>Maltschvirus</taxon>
        <taxon>Maltschvirus maltsch</taxon>
    </lineage>
</organism>
<name>A0A6J5MST5_9CAUD</name>
<evidence type="ECO:0000256" key="2">
    <source>
        <dbReference type="ARBA" id="ARBA00022638"/>
    </source>
</evidence>
<dbReference type="CDD" id="cd00118">
    <property type="entry name" value="LysM"/>
    <property type="match status" value="1"/>
</dbReference>
<feature type="region of interest" description="Disordered" evidence="3">
    <location>
        <begin position="144"/>
        <end position="169"/>
    </location>
</feature>
<proteinExistence type="predicted"/>
<dbReference type="InterPro" id="IPR036779">
    <property type="entry name" value="LysM_dom_sf"/>
</dbReference>
<sequence>MSWIRAVQGTITDSFDGHKNRKTNPSRNPGTDYGVPSGTPVKAINDGMITGTVETFRGSGGRMIFQNLPGGHNADYLHLSRIDVQTGQEVKSGQVIGLSGASGLGSETGYGAHLHLSFRRGGTPTMGIGNLDYEAFLASQGVAAPTEPKPAAPKASKPKAEPKPKAKGKTYKVVSGDTLTKIAKANGTTVAALVKLNDIKDKNLINVGQILKVG</sequence>
<dbReference type="Pfam" id="PF01551">
    <property type="entry name" value="Peptidase_M23"/>
    <property type="match status" value="1"/>
</dbReference>
<dbReference type="Gene3D" id="3.10.350.10">
    <property type="entry name" value="LysM domain"/>
    <property type="match status" value="1"/>
</dbReference>
<dbReference type="GO" id="GO:0004222">
    <property type="term" value="F:metalloendopeptidase activity"/>
    <property type="evidence" value="ECO:0007669"/>
    <property type="project" value="TreeGrafter"/>
</dbReference>
<accession>A0A6J5MST5</accession>
<dbReference type="InterPro" id="IPR011055">
    <property type="entry name" value="Dup_hybrid_motif"/>
</dbReference>
<dbReference type="PANTHER" id="PTHR21666">
    <property type="entry name" value="PEPTIDASE-RELATED"/>
    <property type="match status" value="1"/>
</dbReference>
<dbReference type="GO" id="GO:0031640">
    <property type="term" value="P:killing of cells of another organism"/>
    <property type="evidence" value="ECO:0007669"/>
    <property type="project" value="UniProtKB-KW"/>
</dbReference>